<dbReference type="PANTHER" id="PTHR47053">
    <property type="entry name" value="MUREIN DD-ENDOPEPTIDASE MEPH-RELATED"/>
    <property type="match status" value="1"/>
</dbReference>
<keyword evidence="2" id="KW-0645">Protease</keyword>
<dbReference type="OrthoDB" id="9807055at2"/>
<evidence type="ECO:0000256" key="3">
    <source>
        <dbReference type="ARBA" id="ARBA00022801"/>
    </source>
</evidence>
<evidence type="ECO:0000256" key="4">
    <source>
        <dbReference type="ARBA" id="ARBA00022807"/>
    </source>
</evidence>
<proteinExistence type="inferred from homology"/>
<dbReference type="PROSITE" id="PS51935">
    <property type="entry name" value="NLPC_P60"/>
    <property type="match status" value="1"/>
</dbReference>
<feature type="domain" description="NlpC/P60" evidence="5">
    <location>
        <begin position="39"/>
        <end position="163"/>
    </location>
</feature>
<comment type="similarity">
    <text evidence="1">Belongs to the peptidase C40 family.</text>
</comment>
<organism evidence="6 7">
    <name type="scientific">Desulfovibrio legallii</name>
    <dbReference type="NCBI Taxonomy" id="571438"/>
    <lineage>
        <taxon>Bacteria</taxon>
        <taxon>Pseudomonadati</taxon>
        <taxon>Thermodesulfobacteriota</taxon>
        <taxon>Desulfovibrionia</taxon>
        <taxon>Desulfovibrionales</taxon>
        <taxon>Desulfovibrionaceae</taxon>
        <taxon>Desulfovibrio</taxon>
    </lineage>
</organism>
<dbReference type="RefSeq" id="WP_092153210.1">
    <property type="nucleotide sequence ID" value="NZ_FNBX01000005.1"/>
</dbReference>
<keyword evidence="4" id="KW-0788">Thiol protease</keyword>
<keyword evidence="3" id="KW-0378">Hydrolase</keyword>
<keyword evidence="7" id="KW-1185">Reference proteome</keyword>
<dbReference type="InterPro" id="IPR038765">
    <property type="entry name" value="Papain-like_cys_pep_sf"/>
</dbReference>
<dbReference type="InterPro" id="IPR000064">
    <property type="entry name" value="NLP_P60_dom"/>
</dbReference>
<name>A0A1G7L2K3_9BACT</name>
<dbReference type="InterPro" id="IPR051202">
    <property type="entry name" value="Peptidase_C40"/>
</dbReference>
<accession>A0A1G7L2K3</accession>
<dbReference type="Proteomes" id="UP000199355">
    <property type="component" value="Unassembled WGS sequence"/>
</dbReference>
<evidence type="ECO:0000256" key="1">
    <source>
        <dbReference type="ARBA" id="ARBA00007074"/>
    </source>
</evidence>
<dbReference type="GO" id="GO:0008234">
    <property type="term" value="F:cysteine-type peptidase activity"/>
    <property type="evidence" value="ECO:0007669"/>
    <property type="project" value="UniProtKB-KW"/>
</dbReference>
<dbReference type="AlphaFoldDB" id="A0A1G7L2K3"/>
<evidence type="ECO:0000313" key="6">
    <source>
        <dbReference type="EMBL" id="SDF43601.1"/>
    </source>
</evidence>
<evidence type="ECO:0000256" key="2">
    <source>
        <dbReference type="ARBA" id="ARBA00022670"/>
    </source>
</evidence>
<dbReference type="GO" id="GO:0006508">
    <property type="term" value="P:proteolysis"/>
    <property type="evidence" value="ECO:0007669"/>
    <property type="project" value="UniProtKB-KW"/>
</dbReference>
<sequence>MNRNAVAKLARSAAAAGLSALLLSGCGLLGRNVDTGPTPEAARGVVRTAYAQMGKNYRSGGASPQKGFDCSGLIWWVYNKNGVKVPRITVDQARVGQPVPREQVRPGDIVVFRTGSSPRGLHTGIYAGGNSFIHSPRQGEKVRMENLDIPYWRSRLISVRRVVR</sequence>
<reference evidence="7" key="1">
    <citation type="submission" date="2016-10" db="EMBL/GenBank/DDBJ databases">
        <authorList>
            <person name="Varghese N."/>
            <person name="Submissions S."/>
        </authorList>
    </citation>
    <scope>NUCLEOTIDE SEQUENCE [LARGE SCALE GENOMIC DNA]</scope>
    <source>
        <strain evidence="7">KHC7</strain>
    </source>
</reference>
<dbReference type="PANTHER" id="PTHR47053:SF1">
    <property type="entry name" value="MUREIN DD-ENDOPEPTIDASE MEPH-RELATED"/>
    <property type="match status" value="1"/>
</dbReference>
<protein>
    <submittedName>
        <fullName evidence="6">NlpC/P60 family protein</fullName>
    </submittedName>
</protein>
<dbReference type="Gene3D" id="3.90.1720.10">
    <property type="entry name" value="endopeptidase domain like (from Nostoc punctiforme)"/>
    <property type="match status" value="1"/>
</dbReference>
<dbReference type="PROSITE" id="PS51257">
    <property type="entry name" value="PROKAR_LIPOPROTEIN"/>
    <property type="match status" value="1"/>
</dbReference>
<evidence type="ECO:0000313" key="7">
    <source>
        <dbReference type="Proteomes" id="UP000199355"/>
    </source>
</evidence>
<dbReference type="EMBL" id="FNBX01000005">
    <property type="protein sequence ID" value="SDF43601.1"/>
    <property type="molecule type" value="Genomic_DNA"/>
</dbReference>
<gene>
    <name evidence="6" type="ORF">SAMN05192586_10594</name>
</gene>
<dbReference type="Pfam" id="PF00877">
    <property type="entry name" value="NLPC_P60"/>
    <property type="match status" value="1"/>
</dbReference>
<dbReference type="SUPFAM" id="SSF54001">
    <property type="entry name" value="Cysteine proteinases"/>
    <property type="match status" value="1"/>
</dbReference>
<evidence type="ECO:0000259" key="5">
    <source>
        <dbReference type="PROSITE" id="PS51935"/>
    </source>
</evidence>